<dbReference type="RefSeq" id="WP_344970381.1">
    <property type="nucleotide sequence ID" value="NZ_BAABDD010000008.1"/>
</dbReference>
<comment type="caution">
    <text evidence="2">The sequence shown here is derived from an EMBL/GenBank/DDBJ whole genome shotgun (WGS) entry which is preliminary data.</text>
</comment>
<keyword evidence="1" id="KW-0472">Membrane</keyword>
<reference evidence="3" key="1">
    <citation type="journal article" date="2019" name="Int. J. Syst. Evol. Microbiol.">
        <title>The Global Catalogue of Microorganisms (GCM) 10K type strain sequencing project: providing services to taxonomists for standard genome sequencing and annotation.</title>
        <authorList>
            <consortium name="The Broad Institute Genomics Platform"/>
            <consortium name="The Broad Institute Genome Sequencing Center for Infectious Disease"/>
            <person name="Wu L."/>
            <person name="Ma J."/>
        </authorList>
    </citation>
    <scope>NUCLEOTIDE SEQUENCE [LARGE SCALE GENOMIC DNA]</scope>
    <source>
        <strain evidence="3">JCM 17137</strain>
    </source>
</reference>
<feature type="transmembrane region" description="Helical" evidence="1">
    <location>
        <begin position="87"/>
        <end position="114"/>
    </location>
</feature>
<keyword evidence="1" id="KW-1133">Transmembrane helix</keyword>
<dbReference type="EMBL" id="BAABDD010000008">
    <property type="protein sequence ID" value="GAA3741362.1"/>
    <property type="molecule type" value="Genomic_DNA"/>
</dbReference>
<protein>
    <submittedName>
        <fullName evidence="2">DUF3054 domain-containing protein</fullName>
    </submittedName>
</protein>
<evidence type="ECO:0000256" key="1">
    <source>
        <dbReference type="SAM" id="Phobius"/>
    </source>
</evidence>
<evidence type="ECO:0000313" key="2">
    <source>
        <dbReference type="EMBL" id="GAA3741362.1"/>
    </source>
</evidence>
<organism evidence="2 3">
    <name type="scientific">Salinactinospora qingdaonensis</name>
    <dbReference type="NCBI Taxonomy" id="702744"/>
    <lineage>
        <taxon>Bacteria</taxon>
        <taxon>Bacillati</taxon>
        <taxon>Actinomycetota</taxon>
        <taxon>Actinomycetes</taxon>
        <taxon>Streptosporangiales</taxon>
        <taxon>Nocardiopsidaceae</taxon>
        <taxon>Salinactinospora</taxon>
    </lineage>
</organism>
<feature type="transmembrane region" description="Helical" evidence="1">
    <location>
        <begin position="59"/>
        <end position="81"/>
    </location>
</feature>
<dbReference type="Proteomes" id="UP001500908">
    <property type="component" value="Unassembled WGS sequence"/>
</dbReference>
<gene>
    <name evidence="2" type="ORF">GCM10022402_21460</name>
</gene>
<keyword evidence="1" id="KW-0812">Transmembrane</keyword>
<keyword evidence="3" id="KW-1185">Reference proteome</keyword>
<feature type="transmembrane region" description="Helical" evidence="1">
    <location>
        <begin position="31"/>
        <end position="52"/>
    </location>
</feature>
<proteinExistence type="predicted"/>
<dbReference type="Pfam" id="PF11255">
    <property type="entry name" value="DUF3054"/>
    <property type="match status" value="1"/>
</dbReference>
<accession>A0ABP7FQF7</accession>
<dbReference type="InterPro" id="IPR021414">
    <property type="entry name" value="DUF3054"/>
</dbReference>
<evidence type="ECO:0000313" key="3">
    <source>
        <dbReference type="Proteomes" id="UP001500908"/>
    </source>
</evidence>
<name>A0ABP7FQF7_9ACTN</name>
<sequence length="124" mass="12831">MRPPLALAADLGCVLAFAVIGRLSHDESGAIMATLGTAWPFIAGLAVGWAATRAWRAPIGVVSPGLGIWLATWAVGLAVRWATGDGIAVSFAVVTGVFLAATLLGWRGGTAAVARLRRRARGRR</sequence>